<dbReference type="InterPro" id="IPR029057">
    <property type="entry name" value="PRTase-like"/>
</dbReference>
<reference evidence="2" key="1">
    <citation type="submission" date="2023-06" db="EMBL/GenBank/DDBJ databases">
        <authorList>
            <person name="Kurt Z."/>
        </authorList>
    </citation>
    <scope>NUCLEOTIDE SEQUENCE</scope>
</reference>
<dbReference type="GO" id="GO:0032264">
    <property type="term" value="P:IMP salvage"/>
    <property type="evidence" value="ECO:0007669"/>
    <property type="project" value="TreeGrafter"/>
</dbReference>
<sequence>MNCYVSNKPVQELRSKFFSNKSDDASLQILITADELNFLTRKIAYDLNQKYKNETRQVHLIGLLTGAYYFLADLTKYLTFRYAVHFLKVTSYDGEKKIETIYQKNALMPYEKEDLVVFVDELIDSGETMNKLLQQIPHALSCACLTKNKPADFFGCDFVPKAWLIGFGLDDNGDKRGWIHLFCKNYGAEKINEFRTQLKKLFETDKVEDK</sequence>
<dbReference type="GO" id="GO:0046100">
    <property type="term" value="P:hypoxanthine metabolic process"/>
    <property type="evidence" value="ECO:0007669"/>
    <property type="project" value="TreeGrafter"/>
</dbReference>
<keyword evidence="2" id="KW-0328">Glycosyltransferase</keyword>
<dbReference type="Gene3D" id="3.40.50.2020">
    <property type="match status" value="1"/>
</dbReference>
<dbReference type="AlphaFoldDB" id="A0AA86NLJ4"/>
<keyword evidence="2" id="KW-0808">Transferase</keyword>
<dbReference type="GO" id="GO:0032263">
    <property type="term" value="P:GMP salvage"/>
    <property type="evidence" value="ECO:0007669"/>
    <property type="project" value="TreeGrafter"/>
</dbReference>
<organism evidence="2">
    <name type="scientific">Hexamita inflata</name>
    <dbReference type="NCBI Taxonomy" id="28002"/>
    <lineage>
        <taxon>Eukaryota</taxon>
        <taxon>Metamonada</taxon>
        <taxon>Diplomonadida</taxon>
        <taxon>Hexamitidae</taxon>
        <taxon>Hexamitinae</taxon>
        <taxon>Hexamita</taxon>
    </lineage>
</organism>
<dbReference type="GO" id="GO:0005829">
    <property type="term" value="C:cytosol"/>
    <property type="evidence" value="ECO:0007669"/>
    <property type="project" value="TreeGrafter"/>
</dbReference>
<dbReference type="InterPro" id="IPR050408">
    <property type="entry name" value="HGPRT"/>
</dbReference>
<name>A0AA86NLJ4_9EUKA</name>
<dbReference type="Proteomes" id="UP001642409">
    <property type="component" value="Unassembled WGS sequence"/>
</dbReference>
<dbReference type="EMBL" id="CATOUU010000213">
    <property type="protein sequence ID" value="CAI9921091.1"/>
    <property type="molecule type" value="Genomic_DNA"/>
</dbReference>
<dbReference type="CDD" id="cd06223">
    <property type="entry name" value="PRTases_typeI"/>
    <property type="match status" value="1"/>
</dbReference>
<dbReference type="EMBL" id="CAXDID020000471">
    <property type="protein sequence ID" value="CAL6094940.1"/>
    <property type="molecule type" value="Genomic_DNA"/>
</dbReference>
<gene>
    <name evidence="3" type="ORF">HINF_LOCUS67709</name>
    <name evidence="2" type="ORF">HINF_LOCUS8736</name>
</gene>
<dbReference type="PANTHER" id="PTHR43340:SF1">
    <property type="entry name" value="HYPOXANTHINE PHOSPHORIBOSYLTRANSFERASE"/>
    <property type="match status" value="1"/>
</dbReference>
<comment type="caution">
    <text evidence="2">The sequence shown here is derived from an EMBL/GenBank/DDBJ whole genome shotgun (WGS) entry which is preliminary data.</text>
</comment>
<evidence type="ECO:0000313" key="3">
    <source>
        <dbReference type="EMBL" id="CAL6094940.1"/>
    </source>
</evidence>
<dbReference type="GO" id="GO:0004422">
    <property type="term" value="F:hypoxanthine phosphoribosyltransferase activity"/>
    <property type="evidence" value="ECO:0007669"/>
    <property type="project" value="TreeGrafter"/>
</dbReference>
<evidence type="ECO:0000313" key="2">
    <source>
        <dbReference type="EMBL" id="CAI9921091.1"/>
    </source>
</evidence>
<reference evidence="3 4" key="2">
    <citation type="submission" date="2024-07" db="EMBL/GenBank/DDBJ databases">
        <authorList>
            <person name="Akdeniz Z."/>
        </authorList>
    </citation>
    <scope>NUCLEOTIDE SEQUENCE [LARGE SCALE GENOMIC DNA]</scope>
</reference>
<dbReference type="PANTHER" id="PTHR43340">
    <property type="entry name" value="HYPOXANTHINE-GUANINE PHOSPHORIBOSYLTRANSFERASE"/>
    <property type="match status" value="1"/>
</dbReference>
<dbReference type="SUPFAM" id="SSF53271">
    <property type="entry name" value="PRTase-like"/>
    <property type="match status" value="1"/>
</dbReference>
<keyword evidence="4" id="KW-1185">Reference proteome</keyword>
<evidence type="ECO:0000259" key="1">
    <source>
        <dbReference type="Pfam" id="PF00156"/>
    </source>
</evidence>
<proteinExistence type="predicted"/>
<dbReference type="InterPro" id="IPR000836">
    <property type="entry name" value="PRTase_dom"/>
</dbReference>
<dbReference type="GO" id="GO:0006178">
    <property type="term" value="P:guanine salvage"/>
    <property type="evidence" value="ECO:0007669"/>
    <property type="project" value="TreeGrafter"/>
</dbReference>
<evidence type="ECO:0000313" key="4">
    <source>
        <dbReference type="Proteomes" id="UP001642409"/>
    </source>
</evidence>
<dbReference type="GO" id="GO:0000287">
    <property type="term" value="F:magnesium ion binding"/>
    <property type="evidence" value="ECO:0007669"/>
    <property type="project" value="TreeGrafter"/>
</dbReference>
<dbReference type="Pfam" id="PF00156">
    <property type="entry name" value="Pribosyltran"/>
    <property type="match status" value="1"/>
</dbReference>
<accession>A0AA86NLJ4</accession>
<protein>
    <submittedName>
        <fullName evidence="2">Guanine phosphoribosyltransferase</fullName>
    </submittedName>
    <submittedName>
        <fullName evidence="3">Guanine_phosphoribosyltransferase</fullName>
    </submittedName>
</protein>
<feature type="domain" description="Phosphoribosyltransferase" evidence="1">
    <location>
        <begin position="39"/>
        <end position="134"/>
    </location>
</feature>